<dbReference type="EC" id="4.2.1.40" evidence="3"/>
<dbReference type="InterPro" id="IPR029065">
    <property type="entry name" value="Enolase_C-like"/>
</dbReference>
<dbReference type="InterPro" id="IPR013341">
    <property type="entry name" value="Mandelate_racemase_N_dom"/>
</dbReference>
<dbReference type="GO" id="GO:0008872">
    <property type="term" value="F:glucarate dehydratase activity"/>
    <property type="evidence" value="ECO:0007669"/>
    <property type="project" value="UniProtKB-EC"/>
</dbReference>
<dbReference type="Gene3D" id="3.30.390.10">
    <property type="entry name" value="Enolase-like, N-terminal domain"/>
    <property type="match status" value="1"/>
</dbReference>
<keyword evidence="6" id="KW-1185">Reference proteome</keyword>
<evidence type="ECO:0000256" key="1">
    <source>
        <dbReference type="ARBA" id="ARBA00001426"/>
    </source>
</evidence>
<dbReference type="Pfam" id="PF02746">
    <property type="entry name" value="MR_MLE_N"/>
    <property type="match status" value="1"/>
</dbReference>
<comment type="catalytic activity">
    <reaction evidence="1">
        <text>D-glucarate = 5-dehydro-4-deoxy-D-glucarate + H2O</text>
        <dbReference type="Rhea" id="RHEA:14573"/>
        <dbReference type="ChEBI" id="CHEBI:15377"/>
        <dbReference type="ChEBI" id="CHEBI:30612"/>
        <dbReference type="ChEBI" id="CHEBI:42819"/>
        <dbReference type="EC" id="4.2.1.40"/>
    </reaction>
</comment>
<dbReference type="Pfam" id="PF13378">
    <property type="entry name" value="MR_MLE_C"/>
    <property type="match status" value="1"/>
</dbReference>
<dbReference type="EMBL" id="LT629732">
    <property type="protein sequence ID" value="SDT12671.1"/>
    <property type="molecule type" value="Genomic_DNA"/>
</dbReference>
<evidence type="ECO:0000256" key="2">
    <source>
        <dbReference type="ARBA" id="ARBA00005183"/>
    </source>
</evidence>
<dbReference type="Proteomes" id="UP000198983">
    <property type="component" value="Chromosome I"/>
</dbReference>
<organism evidence="5 6">
    <name type="scientific">Actinopolymorpha singaporensis</name>
    <dbReference type="NCBI Taxonomy" id="117157"/>
    <lineage>
        <taxon>Bacteria</taxon>
        <taxon>Bacillati</taxon>
        <taxon>Actinomycetota</taxon>
        <taxon>Actinomycetes</taxon>
        <taxon>Propionibacteriales</taxon>
        <taxon>Actinopolymorphaceae</taxon>
        <taxon>Actinopolymorpha</taxon>
    </lineage>
</organism>
<evidence type="ECO:0000259" key="4">
    <source>
        <dbReference type="SMART" id="SM00922"/>
    </source>
</evidence>
<dbReference type="PANTHER" id="PTHR48080">
    <property type="entry name" value="D-GALACTONATE DEHYDRATASE-RELATED"/>
    <property type="match status" value="1"/>
</dbReference>
<accession>A0A1H1XUF1</accession>
<feature type="domain" description="Mandelate racemase/muconate lactonizing enzyme C-terminal" evidence="4">
    <location>
        <begin position="146"/>
        <end position="240"/>
    </location>
</feature>
<dbReference type="SUPFAM" id="SSF51604">
    <property type="entry name" value="Enolase C-terminal domain-like"/>
    <property type="match status" value="1"/>
</dbReference>
<dbReference type="InterPro" id="IPR034593">
    <property type="entry name" value="DgoD-like"/>
</dbReference>
<dbReference type="InterPro" id="IPR013342">
    <property type="entry name" value="Mandelate_racemase_C"/>
</dbReference>
<dbReference type="SMART" id="SM00922">
    <property type="entry name" value="MR_MLE"/>
    <property type="match status" value="1"/>
</dbReference>
<sequence>MRVADIDVWVVNVPLTTTFASSFEAKAGTTRTVIRVRDHDGLEGWGETMHGRPTAALVERIRDQFVGADPRASAAVRRTCAMVPFFYGYIGYCALAGLEMAFLDLACKAAGVPLHLHLGGAVRDVVPLTGLLTRGAAGDVARADQPAALADEAARIVAKHGFTALKFKGSTDARFDVSVMEALREKLPDTALRVDPNAVWSVPESVWAGRRLDTLDLEYLEDPCAGLEGMAQVRAQIATPLCTNMCVVREEDLAPAVRMGAVDIIHADVHKWGGVGPTMNLAATCRTFGLGLNFHSGGELGISTACHLQVAAALDRLDHAVDAMYYLADGDVLTERIELSHGSLPVPRGAGLGVDVDLDRVLHYARRNEKEGDHTP</sequence>
<evidence type="ECO:0000256" key="3">
    <source>
        <dbReference type="ARBA" id="ARBA00011973"/>
    </source>
</evidence>
<protein>
    <recommendedName>
        <fullName evidence="3">glucarate dehydratase</fullName>
        <ecNumber evidence="3">4.2.1.40</ecNumber>
    </recommendedName>
</protein>
<comment type="pathway">
    <text evidence="2">Carbohydrate acid metabolism; D-glucarate degradation; 2,5-dioxopentanoate from D-glucarate: step 1/2.</text>
</comment>
<proteinExistence type="predicted"/>
<dbReference type="InterPro" id="IPR029017">
    <property type="entry name" value="Enolase-like_N"/>
</dbReference>
<dbReference type="AlphaFoldDB" id="A0A1H1XUF1"/>
<evidence type="ECO:0000313" key="5">
    <source>
        <dbReference type="EMBL" id="SDT12671.1"/>
    </source>
</evidence>
<dbReference type="SFLD" id="SFLDS00001">
    <property type="entry name" value="Enolase"/>
    <property type="match status" value="1"/>
</dbReference>
<dbReference type="SUPFAM" id="SSF54826">
    <property type="entry name" value="Enolase N-terminal domain-like"/>
    <property type="match status" value="1"/>
</dbReference>
<dbReference type="RefSeq" id="WP_092656096.1">
    <property type="nucleotide sequence ID" value="NZ_LT629732.1"/>
</dbReference>
<gene>
    <name evidence="5" type="ORF">SAMN04489717_5134</name>
</gene>
<name>A0A1H1XUF1_9ACTN</name>
<evidence type="ECO:0000313" key="6">
    <source>
        <dbReference type="Proteomes" id="UP000198983"/>
    </source>
</evidence>
<dbReference type="Gene3D" id="3.20.20.120">
    <property type="entry name" value="Enolase-like C-terminal domain"/>
    <property type="match status" value="1"/>
</dbReference>
<dbReference type="InterPro" id="IPR036849">
    <property type="entry name" value="Enolase-like_C_sf"/>
</dbReference>
<dbReference type="OrthoDB" id="9802699at2"/>
<dbReference type="STRING" id="117157.SAMN04489717_5134"/>
<reference evidence="5 6" key="1">
    <citation type="submission" date="2016-10" db="EMBL/GenBank/DDBJ databases">
        <authorList>
            <person name="de Groot N.N."/>
        </authorList>
    </citation>
    <scope>NUCLEOTIDE SEQUENCE [LARGE SCALE GENOMIC DNA]</scope>
    <source>
        <strain evidence="5 6">DSM 22024</strain>
    </source>
</reference>
<dbReference type="PANTHER" id="PTHR48080:SF4">
    <property type="entry name" value="GLUCARATE DEHYDRATASE"/>
    <property type="match status" value="1"/>
</dbReference>